<dbReference type="GO" id="GO:0004252">
    <property type="term" value="F:serine-type endopeptidase activity"/>
    <property type="evidence" value="ECO:0007669"/>
    <property type="project" value="TreeGrafter"/>
</dbReference>
<accession>A0A094IUG0</accession>
<feature type="signal peptide" evidence="3">
    <location>
        <begin position="1"/>
        <end position="25"/>
    </location>
</feature>
<evidence type="ECO:0000256" key="3">
    <source>
        <dbReference type="SAM" id="SignalP"/>
    </source>
</evidence>
<dbReference type="Pfam" id="PF00326">
    <property type="entry name" value="Peptidase_S9"/>
    <property type="match status" value="1"/>
</dbReference>
<proteinExistence type="predicted"/>
<protein>
    <submittedName>
        <fullName evidence="6">Acyl-peptide hydrolase</fullName>
    </submittedName>
</protein>
<dbReference type="InterPro" id="IPR001375">
    <property type="entry name" value="Peptidase_S9_cat"/>
</dbReference>
<dbReference type="PANTHER" id="PTHR42776">
    <property type="entry name" value="SERINE PEPTIDASE S9 FAMILY MEMBER"/>
    <property type="match status" value="1"/>
</dbReference>
<gene>
    <name evidence="6" type="ORF">IDSA_00825</name>
</gene>
<sequence>MKRILITALLAAATATASYALPANAAESAKQQSNKLQLDDVFQLEYASSPAVHPAGGYTVFVRNYMDIMDDRRVGNLWRVDNKGELRPLTGGQFIDHSPVWSPDGKQLAFVSNRSGSMQVHLYWADSGEHAPVTRLTSSPSNLSWSPDGKWIAFSMFTPRPAKTPVSLPGKPKGAEWAEPPRYIDKANYRYDGAGYAPEGYTQIYVMPASGGSPRQLTFADYNHGGTLAWNGDSSQIIFSANRREDAFDQPLNSELYAVTIDDRTVSQLTTRFGPDHSPQVSPDGKRIAWLGFDDEKMSYQLTQLYVMDLGGDKPRLLTGELDYSVGDIQWAADSRGLYFAYDKHGKGHIAYQNLSGKHSVLTDNMGGLSYSRPYSGGSYDVADDGSLVYTLAHPQRPADLMLQTSKLKRKLTSLNDDLLNFKELARIEEIWYESSHDGKQIQGWIAYPPGFDPTKKYPLILEIHGGPHTAYAGSFAAEIQLMAAKGNVVLYTNPRGSTSYGEAFAQEIHHNYPSHDYTDLMDGVDAVIEKGFIDEDKLYVTGGSGGGVLTAWIVGHTDRFAAAVVAKPAINWYSFVLTADAYNYFTKYWFPGVPWEHTEHYMKHSPISYVGNVTTPTMLLTGESDYRTPISESEQYYQALKLAGVETAMVRVPDAPHGIYTRPSNLMGKVAYILHWFEKYPKAEDK</sequence>
<dbReference type="InterPro" id="IPR002469">
    <property type="entry name" value="Peptidase_S9B_N"/>
</dbReference>
<dbReference type="SUPFAM" id="SSF82171">
    <property type="entry name" value="DPP6 N-terminal domain-like"/>
    <property type="match status" value="1"/>
</dbReference>
<dbReference type="RefSeq" id="WP_034773558.1">
    <property type="nucleotide sequence ID" value="NZ_JPER01000001.1"/>
</dbReference>
<keyword evidence="7" id="KW-1185">Reference proteome</keyword>
<evidence type="ECO:0000256" key="1">
    <source>
        <dbReference type="ARBA" id="ARBA00022801"/>
    </source>
</evidence>
<dbReference type="Pfam" id="PF00930">
    <property type="entry name" value="DPPIV_N"/>
    <property type="match status" value="1"/>
</dbReference>
<evidence type="ECO:0000313" key="7">
    <source>
        <dbReference type="Proteomes" id="UP000054363"/>
    </source>
</evidence>
<dbReference type="InterPro" id="IPR011659">
    <property type="entry name" value="WD40"/>
</dbReference>
<dbReference type="OrthoDB" id="9812921at2"/>
<keyword evidence="1 6" id="KW-0378">Hydrolase</keyword>
<dbReference type="SUPFAM" id="SSF53474">
    <property type="entry name" value="alpha/beta-Hydrolases"/>
    <property type="match status" value="1"/>
</dbReference>
<dbReference type="EMBL" id="JPER01000001">
    <property type="protein sequence ID" value="KFZ31310.1"/>
    <property type="molecule type" value="Genomic_DNA"/>
</dbReference>
<dbReference type="eggNOG" id="COG0823">
    <property type="taxonomic scope" value="Bacteria"/>
</dbReference>
<dbReference type="InterPro" id="IPR011042">
    <property type="entry name" value="6-blade_b-propeller_TolB-like"/>
</dbReference>
<evidence type="ECO:0000256" key="2">
    <source>
        <dbReference type="ARBA" id="ARBA00022825"/>
    </source>
</evidence>
<dbReference type="InterPro" id="IPR029058">
    <property type="entry name" value="AB_hydrolase_fold"/>
</dbReference>
<dbReference type="Gene3D" id="2.120.10.30">
    <property type="entry name" value="TolB, C-terminal domain"/>
    <property type="match status" value="2"/>
</dbReference>
<dbReference type="PANTHER" id="PTHR42776:SF27">
    <property type="entry name" value="DIPEPTIDYL PEPTIDASE FAMILY MEMBER 6"/>
    <property type="match status" value="1"/>
</dbReference>
<keyword evidence="2" id="KW-0645">Protease</keyword>
<dbReference type="GO" id="GO:0006508">
    <property type="term" value="P:proteolysis"/>
    <property type="evidence" value="ECO:0007669"/>
    <property type="project" value="InterPro"/>
</dbReference>
<dbReference type="Gene3D" id="3.40.50.1820">
    <property type="entry name" value="alpha/beta hydrolase"/>
    <property type="match status" value="1"/>
</dbReference>
<comment type="caution">
    <text evidence="6">The sequence shown here is derived from an EMBL/GenBank/DDBJ whole genome shotgun (WGS) entry which is preliminary data.</text>
</comment>
<evidence type="ECO:0000313" key="6">
    <source>
        <dbReference type="EMBL" id="KFZ31310.1"/>
    </source>
</evidence>
<evidence type="ECO:0000259" key="5">
    <source>
        <dbReference type="Pfam" id="PF00930"/>
    </source>
</evidence>
<feature type="chain" id="PRO_5001898907" evidence="3">
    <location>
        <begin position="26"/>
        <end position="687"/>
    </location>
</feature>
<dbReference type="AlphaFoldDB" id="A0A094IUG0"/>
<evidence type="ECO:0000259" key="4">
    <source>
        <dbReference type="Pfam" id="PF00326"/>
    </source>
</evidence>
<dbReference type="eggNOG" id="COG1506">
    <property type="taxonomic scope" value="Bacteria"/>
</dbReference>
<dbReference type="Proteomes" id="UP000054363">
    <property type="component" value="Unassembled WGS sequence"/>
</dbReference>
<feature type="domain" description="Dipeptidylpeptidase IV N-terminal" evidence="5">
    <location>
        <begin position="198"/>
        <end position="288"/>
    </location>
</feature>
<name>A0A094IUG0_9GAMM</name>
<reference evidence="6 7" key="1">
    <citation type="submission" date="2014-06" db="EMBL/GenBank/DDBJ databases">
        <title>The draft genome sequence of Idiomarina salinarum ISL-52.</title>
        <authorList>
            <person name="Du J."/>
            <person name="Shao Z."/>
        </authorList>
    </citation>
    <scope>NUCLEOTIDE SEQUENCE [LARGE SCALE GENOMIC DNA]</scope>
    <source>
        <strain evidence="6 7">ISL-52</strain>
    </source>
</reference>
<feature type="domain" description="Peptidase S9 prolyl oligopeptidase catalytic" evidence="4">
    <location>
        <begin position="475"/>
        <end position="681"/>
    </location>
</feature>
<keyword evidence="2" id="KW-0720">Serine protease</keyword>
<dbReference type="Pfam" id="PF07676">
    <property type="entry name" value="PD40"/>
    <property type="match status" value="2"/>
</dbReference>
<organism evidence="6 7">
    <name type="scientific">Pseudidiomarina salinarum</name>
    <dbReference type="NCBI Taxonomy" id="435908"/>
    <lineage>
        <taxon>Bacteria</taxon>
        <taxon>Pseudomonadati</taxon>
        <taxon>Pseudomonadota</taxon>
        <taxon>Gammaproteobacteria</taxon>
        <taxon>Alteromonadales</taxon>
        <taxon>Idiomarinaceae</taxon>
        <taxon>Pseudidiomarina</taxon>
    </lineage>
</organism>
<keyword evidence="3" id="KW-0732">Signal</keyword>
<dbReference type="STRING" id="435908.IDSA_00825"/>